<comment type="similarity">
    <text evidence="3">Belongs to the cysteine synthase/cystathionine beta-synthase family.</text>
</comment>
<dbReference type="InterPro" id="IPR050214">
    <property type="entry name" value="Cys_Synth/Cystath_Beta-Synth"/>
</dbReference>
<evidence type="ECO:0000256" key="4">
    <source>
        <dbReference type="ARBA" id="ARBA00012681"/>
    </source>
</evidence>
<sequence>MRSTYSYNIARNSWTWYGCGETGEKASRLGDFTLANNHYGIIESIGNTPLIRLVNVTKDLGRTDVSVYVKAEQLNPSGSVKDRAAKAMILQGIQSGQLTKEKSIIDGTSGNTGIAYAMIGAALGYKVTLCLPGNANVERKRILRAYRAEIIETDPLQSSDGAQLEAKRIAELEADRYFYPDQYNNDANWKAHYETTAPEIWEQTDHKVTHFIAGMGTSGTFIGTSRRLKELNPAIQTVAMQPDSPLHGLEGMKHLATTLKPGIYDQSVADGLIEVETEEAYAMTRRLAREEGLLVGISSGANVHAALKLAATVPPGSVVVTILCDSGLRYLSDDLWIRGDAT</sequence>
<gene>
    <name evidence="11" type="ORF">G5B47_24205</name>
</gene>
<feature type="domain" description="Tryptophan synthase beta chain-like PALP" evidence="10">
    <location>
        <begin position="43"/>
        <end position="325"/>
    </location>
</feature>
<keyword evidence="7" id="KW-0663">Pyridoxal phosphate</keyword>
<evidence type="ECO:0000256" key="7">
    <source>
        <dbReference type="ARBA" id="ARBA00022898"/>
    </source>
</evidence>
<protein>
    <recommendedName>
        <fullName evidence="4">cysteine synthase</fullName>
        <ecNumber evidence="4">2.5.1.47</ecNumber>
    </recommendedName>
</protein>
<dbReference type="Pfam" id="PF00291">
    <property type="entry name" value="PALP"/>
    <property type="match status" value="1"/>
</dbReference>
<evidence type="ECO:0000256" key="2">
    <source>
        <dbReference type="ARBA" id="ARBA00004962"/>
    </source>
</evidence>
<evidence type="ECO:0000256" key="1">
    <source>
        <dbReference type="ARBA" id="ARBA00001933"/>
    </source>
</evidence>
<dbReference type="SUPFAM" id="SSF53686">
    <property type="entry name" value="Tryptophan synthase beta subunit-like PLP-dependent enzymes"/>
    <property type="match status" value="1"/>
</dbReference>
<comment type="cofactor">
    <cofactor evidence="1">
        <name>pyridoxal 5'-phosphate</name>
        <dbReference type="ChEBI" id="CHEBI:597326"/>
    </cofactor>
</comment>
<dbReference type="GO" id="GO:0004124">
    <property type="term" value="F:cysteine synthase activity"/>
    <property type="evidence" value="ECO:0007669"/>
    <property type="project" value="UniProtKB-EC"/>
</dbReference>
<dbReference type="EMBL" id="JAAKGU010000018">
    <property type="protein sequence ID" value="NGM85506.1"/>
    <property type="molecule type" value="Genomic_DNA"/>
</dbReference>
<evidence type="ECO:0000256" key="6">
    <source>
        <dbReference type="ARBA" id="ARBA00022679"/>
    </source>
</evidence>
<dbReference type="Proteomes" id="UP000480151">
    <property type="component" value="Unassembled WGS sequence"/>
</dbReference>
<dbReference type="PANTHER" id="PTHR10314">
    <property type="entry name" value="CYSTATHIONINE BETA-SYNTHASE"/>
    <property type="match status" value="1"/>
</dbReference>
<evidence type="ECO:0000313" key="11">
    <source>
        <dbReference type="EMBL" id="NGM85506.1"/>
    </source>
</evidence>
<evidence type="ECO:0000256" key="9">
    <source>
        <dbReference type="ARBA" id="ARBA00047931"/>
    </source>
</evidence>
<evidence type="ECO:0000259" key="10">
    <source>
        <dbReference type="Pfam" id="PF00291"/>
    </source>
</evidence>
<accession>A0A6M1PQG5</accession>
<dbReference type="InterPro" id="IPR001926">
    <property type="entry name" value="TrpB-like_PALP"/>
</dbReference>
<evidence type="ECO:0000256" key="5">
    <source>
        <dbReference type="ARBA" id="ARBA00022605"/>
    </source>
</evidence>
<dbReference type="InterPro" id="IPR036052">
    <property type="entry name" value="TrpB-like_PALP_sf"/>
</dbReference>
<name>A0A6M1PQG5_9BACL</name>
<keyword evidence="8" id="KW-0198">Cysteine biosynthesis</keyword>
<keyword evidence="12" id="KW-1185">Reference proteome</keyword>
<keyword evidence="6" id="KW-0808">Transferase</keyword>
<evidence type="ECO:0000256" key="3">
    <source>
        <dbReference type="ARBA" id="ARBA00007103"/>
    </source>
</evidence>
<organism evidence="11 12">
    <name type="scientific">Paenibacillus apii</name>
    <dbReference type="NCBI Taxonomy" id="1850370"/>
    <lineage>
        <taxon>Bacteria</taxon>
        <taxon>Bacillati</taxon>
        <taxon>Bacillota</taxon>
        <taxon>Bacilli</taxon>
        <taxon>Bacillales</taxon>
        <taxon>Paenibacillaceae</taxon>
        <taxon>Paenibacillus</taxon>
    </lineage>
</organism>
<reference evidence="11 12" key="1">
    <citation type="submission" date="2020-02" db="EMBL/GenBank/DDBJ databases">
        <authorList>
            <person name="Gao J."/>
            <person name="Sun J."/>
        </authorList>
    </citation>
    <scope>NUCLEOTIDE SEQUENCE [LARGE SCALE GENOMIC DNA]</scope>
    <source>
        <strain evidence="11 12">7124</strain>
    </source>
</reference>
<dbReference type="CDD" id="cd01561">
    <property type="entry name" value="CBS_like"/>
    <property type="match status" value="1"/>
</dbReference>
<comment type="catalytic activity">
    <reaction evidence="9">
        <text>O-acetyl-L-serine + hydrogen sulfide = L-cysteine + acetate</text>
        <dbReference type="Rhea" id="RHEA:14829"/>
        <dbReference type="ChEBI" id="CHEBI:29919"/>
        <dbReference type="ChEBI" id="CHEBI:30089"/>
        <dbReference type="ChEBI" id="CHEBI:35235"/>
        <dbReference type="ChEBI" id="CHEBI:58340"/>
        <dbReference type="EC" id="2.5.1.47"/>
    </reaction>
</comment>
<keyword evidence="5" id="KW-0028">Amino-acid biosynthesis</keyword>
<dbReference type="PROSITE" id="PS00901">
    <property type="entry name" value="CYS_SYNTHASE"/>
    <property type="match status" value="1"/>
</dbReference>
<evidence type="ECO:0000313" key="12">
    <source>
        <dbReference type="Proteomes" id="UP000480151"/>
    </source>
</evidence>
<dbReference type="InterPro" id="IPR001216">
    <property type="entry name" value="P-phosphate_BS"/>
</dbReference>
<dbReference type="Gene3D" id="3.40.50.1100">
    <property type="match status" value="2"/>
</dbReference>
<proteinExistence type="inferred from homology"/>
<dbReference type="FunFam" id="3.40.50.1100:FF:000006">
    <property type="entry name" value="Cysteine synthase"/>
    <property type="match status" value="1"/>
</dbReference>
<comment type="caution">
    <text evidence="11">The sequence shown here is derived from an EMBL/GenBank/DDBJ whole genome shotgun (WGS) entry which is preliminary data.</text>
</comment>
<dbReference type="GO" id="GO:0006535">
    <property type="term" value="P:cysteine biosynthetic process from serine"/>
    <property type="evidence" value="ECO:0007669"/>
    <property type="project" value="InterPro"/>
</dbReference>
<dbReference type="AlphaFoldDB" id="A0A6M1PQG5"/>
<comment type="pathway">
    <text evidence="2">Amino-acid biosynthesis; L-cysteine biosynthesis; L-cysteine from L-serine: step 2/2.</text>
</comment>
<evidence type="ECO:0000256" key="8">
    <source>
        <dbReference type="ARBA" id="ARBA00023192"/>
    </source>
</evidence>
<dbReference type="EC" id="2.5.1.47" evidence="4"/>